<keyword evidence="2" id="KW-0689">Ribosomal protein</keyword>
<dbReference type="InterPro" id="IPR012678">
    <property type="entry name" value="Ribosomal_uL23/eL15/eS24_sf"/>
</dbReference>
<evidence type="ECO:0000256" key="3">
    <source>
        <dbReference type="ARBA" id="ARBA00023274"/>
    </source>
</evidence>
<proteinExistence type="inferred from homology"/>
<name>A0AAF0EY72_9BASI</name>
<dbReference type="Gene3D" id="3.30.70.330">
    <property type="match status" value="1"/>
</dbReference>
<dbReference type="AlphaFoldDB" id="A0AAF0EY72"/>
<accession>A0AAF0EY72</accession>
<organism evidence="5 6">
    <name type="scientific">Malassezia cuniculi</name>
    <dbReference type="NCBI Taxonomy" id="948313"/>
    <lineage>
        <taxon>Eukaryota</taxon>
        <taxon>Fungi</taxon>
        <taxon>Dikarya</taxon>
        <taxon>Basidiomycota</taxon>
        <taxon>Ustilaginomycotina</taxon>
        <taxon>Malasseziomycetes</taxon>
        <taxon>Malasseziales</taxon>
        <taxon>Malasseziaceae</taxon>
        <taxon>Malassezia</taxon>
    </lineage>
</organism>
<protein>
    <recommendedName>
        <fullName evidence="4">Large ribosomal subunit protein uL23m</fullName>
    </recommendedName>
</protein>
<dbReference type="SUPFAM" id="SSF54189">
    <property type="entry name" value="Ribosomal proteins S24e, L23 and L15e"/>
    <property type="match status" value="1"/>
</dbReference>
<dbReference type="GO" id="GO:0003735">
    <property type="term" value="F:structural constituent of ribosome"/>
    <property type="evidence" value="ECO:0007669"/>
    <property type="project" value="InterPro"/>
</dbReference>
<evidence type="ECO:0000256" key="4">
    <source>
        <dbReference type="ARBA" id="ARBA00039977"/>
    </source>
</evidence>
<dbReference type="Proteomes" id="UP001219933">
    <property type="component" value="Chromosome 2"/>
</dbReference>
<dbReference type="InterPro" id="IPR013025">
    <property type="entry name" value="Ribosomal_uL23-like"/>
</dbReference>
<dbReference type="PANTHER" id="PTHR12059">
    <property type="entry name" value="RIBOSOMAL PROTEIN L23-RELATED"/>
    <property type="match status" value="1"/>
</dbReference>
<dbReference type="GO" id="GO:0032543">
    <property type="term" value="P:mitochondrial translation"/>
    <property type="evidence" value="ECO:0007669"/>
    <property type="project" value="TreeGrafter"/>
</dbReference>
<evidence type="ECO:0000256" key="2">
    <source>
        <dbReference type="ARBA" id="ARBA00022980"/>
    </source>
</evidence>
<evidence type="ECO:0000313" key="5">
    <source>
        <dbReference type="EMBL" id="WFD34793.1"/>
    </source>
</evidence>
<keyword evidence="3" id="KW-0687">Ribonucleoprotein</keyword>
<comment type="similarity">
    <text evidence="1">Belongs to the universal ribosomal protein uL23 family.</text>
</comment>
<dbReference type="GO" id="GO:0005762">
    <property type="term" value="C:mitochondrial large ribosomal subunit"/>
    <property type="evidence" value="ECO:0007669"/>
    <property type="project" value="TreeGrafter"/>
</dbReference>
<sequence>MAARILPAVVRAGMRIVRMPTPVRTIATLPARRVAAATVAAPSAAAPAPAAAGHVASSQPKLAAEDKEMAVKARKMLRWQWLENDKRSELERFAAGAADVPAWFGDEYALARSFRTARARRWMPSAGDIQAATGERVSDVHAWLADEASRIDQGSATVSADAFAALDADAQVDLLLVRVWLAMSPEARENALVRAAYECVRRLGWRSGYSSGYPGTAIPAGLTGDNDARRAARAELREAEEERAWTAWQALSSEERQAEWDTAWQLRDRSLVYIDDSPASVLLGAPAPRWYETPQRAGVLQFLPNMLVRLVRNHTRVGEPYDPWKATFRVAHNVHKHALRSYLLAVYGLRTTWARSSVYRSPVVFSYSKKRRTVGRGRTFKKIEVGLLEPFVFPGLTKEFMRNTMFQQEMALEERRLVMRMTKGRRWRGRKPVAAHSRAVNRNYAYRNAGAPDADSEEPVKLLVRSGAIPTARHNNILAALAERRAAREARIKEYIAKNSEEQK</sequence>
<evidence type="ECO:0000256" key="1">
    <source>
        <dbReference type="ARBA" id="ARBA00006700"/>
    </source>
</evidence>
<dbReference type="PANTHER" id="PTHR12059:SF5">
    <property type="entry name" value="LARGE RIBOSOMAL SUBUNIT PROTEIN UL23M"/>
    <property type="match status" value="1"/>
</dbReference>
<keyword evidence="6" id="KW-1185">Reference proteome</keyword>
<evidence type="ECO:0000313" key="6">
    <source>
        <dbReference type="Proteomes" id="UP001219933"/>
    </source>
</evidence>
<reference evidence="5" key="1">
    <citation type="submission" date="2023-03" db="EMBL/GenBank/DDBJ databases">
        <title>Mating type loci evolution in Malassezia.</title>
        <authorList>
            <person name="Coelho M.A."/>
        </authorList>
    </citation>
    <scope>NUCLEOTIDE SEQUENCE</scope>
    <source>
        <strain evidence="5">CBS 11721</strain>
    </source>
</reference>
<dbReference type="InterPro" id="IPR012677">
    <property type="entry name" value="Nucleotide-bd_a/b_plait_sf"/>
</dbReference>
<gene>
    <name evidence="5" type="ORF">MCUN1_001637</name>
</gene>
<dbReference type="EMBL" id="CP119878">
    <property type="protein sequence ID" value="WFD34793.1"/>
    <property type="molecule type" value="Genomic_DNA"/>
</dbReference>